<evidence type="ECO:0000313" key="2">
    <source>
        <dbReference type="EMBL" id="KAK2546891.1"/>
    </source>
</evidence>
<reference evidence="2" key="1">
    <citation type="journal article" date="2023" name="G3 (Bethesda)">
        <title>Whole genome assembly and annotation of the endangered Caribbean coral Acropora cervicornis.</title>
        <authorList>
            <person name="Selwyn J.D."/>
            <person name="Vollmer S.V."/>
        </authorList>
    </citation>
    <scope>NUCLEOTIDE SEQUENCE</scope>
    <source>
        <strain evidence="2">K2</strain>
    </source>
</reference>
<evidence type="ECO:0000256" key="1">
    <source>
        <dbReference type="SAM" id="MobiDB-lite"/>
    </source>
</evidence>
<feature type="region of interest" description="Disordered" evidence="1">
    <location>
        <begin position="67"/>
        <end position="97"/>
    </location>
</feature>
<accession>A0AAD9PQA1</accession>
<dbReference type="EMBL" id="JARQWQ010000247">
    <property type="protein sequence ID" value="KAK2546891.1"/>
    <property type="molecule type" value="Genomic_DNA"/>
</dbReference>
<organism evidence="2 3">
    <name type="scientific">Acropora cervicornis</name>
    <name type="common">Staghorn coral</name>
    <dbReference type="NCBI Taxonomy" id="6130"/>
    <lineage>
        <taxon>Eukaryota</taxon>
        <taxon>Metazoa</taxon>
        <taxon>Cnidaria</taxon>
        <taxon>Anthozoa</taxon>
        <taxon>Hexacorallia</taxon>
        <taxon>Scleractinia</taxon>
        <taxon>Astrocoeniina</taxon>
        <taxon>Acroporidae</taxon>
        <taxon>Acropora</taxon>
    </lineage>
</organism>
<protein>
    <submittedName>
        <fullName evidence="2">Uncharacterized protein</fullName>
    </submittedName>
</protein>
<dbReference type="Proteomes" id="UP001249851">
    <property type="component" value="Unassembled WGS sequence"/>
</dbReference>
<evidence type="ECO:0000313" key="3">
    <source>
        <dbReference type="Proteomes" id="UP001249851"/>
    </source>
</evidence>
<dbReference type="AlphaFoldDB" id="A0AAD9PQA1"/>
<proteinExistence type="predicted"/>
<comment type="caution">
    <text evidence="2">The sequence shown here is derived from an EMBL/GenBank/DDBJ whole genome shotgun (WGS) entry which is preliminary data.</text>
</comment>
<name>A0AAD9PQA1_ACRCE</name>
<keyword evidence="3" id="KW-1185">Reference proteome</keyword>
<sequence>MKENIYVNNNISSCDQEQKAAAYYHEARSIVNDAHFILRPWSSNSPSKPHKNLQLNAKYHTYHPRSLISSDHKGETPHPRALQTTGGMGLATPQGAN</sequence>
<reference evidence="2" key="2">
    <citation type="journal article" date="2023" name="Science">
        <title>Genomic signatures of disease resistance in endangered staghorn corals.</title>
        <authorList>
            <person name="Vollmer S.V."/>
            <person name="Selwyn J.D."/>
            <person name="Despard B.A."/>
            <person name="Roesel C.L."/>
        </authorList>
    </citation>
    <scope>NUCLEOTIDE SEQUENCE</scope>
    <source>
        <strain evidence="2">K2</strain>
    </source>
</reference>
<gene>
    <name evidence="2" type="ORF">P5673_033370</name>
</gene>